<reference evidence="1" key="1">
    <citation type="journal article" date="2019" name="Sci. Rep.">
        <title>Draft genome of Tanacetum cinerariifolium, the natural source of mosquito coil.</title>
        <authorList>
            <person name="Yamashiro T."/>
            <person name="Shiraishi A."/>
            <person name="Satake H."/>
            <person name="Nakayama K."/>
        </authorList>
    </citation>
    <scope>NUCLEOTIDE SEQUENCE</scope>
</reference>
<proteinExistence type="predicted"/>
<gene>
    <name evidence="1" type="ORF">Tci_005638</name>
</gene>
<dbReference type="AlphaFoldDB" id="A0A6L2JAA1"/>
<protein>
    <submittedName>
        <fullName evidence="1">Uncharacterized protein</fullName>
    </submittedName>
</protein>
<feature type="non-terminal residue" evidence="1">
    <location>
        <position position="1"/>
    </location>
</feature>
<organism evidence="1">
    <name type="scientific">Tanacetum cinerariifolium</name>
    <name type="common">Dalmatian daisy</name>
    <name type="synonym">Chrysanthemum cinerariifolium</name>
    <dbReference type="NCBI Taxonomy" id="118510"/>
    <lineage>
        <taxon>Eukaryota</taxon>
        <taxon>Viridiplantae</taxon>
        <taxon>Streptophyta</taxon>
        <taxon>Embryophyta</taxon>
        <taxon>Tracheophyta</taxon>
        <taxon>Spermatophyta</taxon>
        <taxon>Magnoliopsida</taxon>
        <taxon>eudicotyledons</taxon>
        <taxon>Gunneridae</taxon>
        <taxon>Pentapetalae</taxon>
        <taxon>asterids</taxon>
        <taxon>campanulids</taxon>
        <taxon>Asterales</taxon>
        <taxon>Asteraceae</taxon>
        <taxon>Asteroideae</taxon>
        <taxon>Anthemideae</taxon>
        <taxon>Anthemidinae</taxon>
        <taxon>Tanacetum</taxon>
    </lineage>
</organism>
<comment type="caution">
    <text evidence="1">The sequence shown here is derived from an EMBL/GenBank/DDBJ whole genome shotgun (WGS) entry which is preliminary data.</text>
</comment>
<sequence>CYSVPGQDGVHGIEGIAKEERGWFLGCDLSLDCREGREEATLFETSLASLEVFDESFKQAIGTGELTVGMGDSIVSVSICSAEGLNVEAVELGFPLPSGT</sequence>
<evidence type="ECO:0000313" key="1">
    <source>
        <dbReference type="EMBL" id="GEU33660.1"/>
    </source>
</evidence>
<name>A0A6L2JAA1_TANCI</name>
<accession>A0A6L2JAA1</accession>
<dbReference type="EMBL" id="BKCJ010000489">
    <property type="protein sequence ID" value="GEU33660.1"/>
    <property type="molecule type" value="Genomic_DNA"/>
</dbReference>